<keyword evidence="6 12" id="KW-0997">Cell inner membrane</keyword>
<keyword evidence="9 13" id="KW-1133">Transmembrane helix</keyword>
<reference evidence="17" key="1">
    <citation type="journal article" date="2011" name="Stand. Genomic Sci.">
        <title>Genome sequence of the filamentous, gliding Thiothrix nivea neotype strain (JP2(T)).</title>
        <authorList>
            <person name="Lapidus A."/>
            <person name="Nolan M."/>
            <person name="Lucas S."/>
            <person name="Glavina Del Rio T."/>
            <person name="Tice H."/>
            <person name="Cheng J.F."/>
            <person name="Tapia R."/>
            <person name="Han C."/>
            <person name="Goodwin L."/>
            <person name="Pitluck S."/>
            <person name="Liolios K."/>
            <person name="Pagani I."/>
            <person name="Ivanova N."/>
            <person name="Huntemann M."/>
            <person name="Mavromatis K."/>
            <person name="Mikhailova N."/>
            <person name="Pati A."/>
            <person name="Chen A."/>
            <person name="Palaniappan K."/>
            <person name="Land M."/>
            <person name="Brambilla E.M."/>
            <person name="Rohde M."/>
            <person name="Abt B."/>
            <person name="Verbarg S."/>
            <person name="Goker M."/>
            <person name="Bristow J."/>
            <person name="Eisen J.A."/>
            <person name="Markowitz V."/>
            <person name="Hugenholtz P."/>
            <person name="Kyrpides N.C."/>
            <person name="Klenk H.P."/>
            <person name="Woyke T."/>
        </authorList>
    </citation>
    <scope>NUCLEOTIDE SEQUENCE [LARGE SCALE GENOMIC DNA]</scope>
    <source>
        <strain evidence="17">ATCC 35100 / DSM 5205 / JP2</strain>
    </source>
</reference>
<evidence type="ECO:0000256" key="6">
    <source>
        <dbReference type="ARBA" id="ARBA00022519"/>
    </source>
</evidence>
<feature type="transmembrane region" description="Helical" evidence="13">
    <location>
        <begin position="252"/>
        <end position="274"/>
    </location>
</feature>
<feature type="domain" description="ABC3 transporter permease C-terminal" evidence="14">
    <location>
        <begin position="202"/>
        <end position="323"/>
    </location>
</feature>
<dbReference type="PANTHER" id="PTHR47755">
    <property type="entry name" value="CELL DIVISION PROTEIN FTSX"/>
    <property type="match status" value="1"/>
</dbReference>
<keyword evidence="10 12" id="KW-0472">Membrane</keyword>
<evidence type="ECO:0000256" key="13">
    <source>
        <dbReference type="SAM" id="Phobius"/>
    </source>
</evidence>
<keyword evidence="17" id="KW-1185">Reference proteome</keyword>
<dbReference type="OrthoDB" id="9813411at2"/>
<evidence type="ECO:0000313" key="16">
    <source>
        <dbReference type="EMBL" id="EIJ34198.1"/>
    </source>
</evidence>
<dbReference type="GO" id="GO:0005886">
    <property type="term" value="C:plasma membrane"/>
    <property type="evidence" value="ECO:0007669"/>
    <property type="project" value="UniProtKB-SubCell"/>
</dbReference>
<feature type="domain" description="FtsX extracellular" evidence="15">
    <location>
        <begin position="83"/>
        <end position="179"/>
    </location>
</feature>
<evidence type="ECO:0000256" key="1">
    <source>
        <dbReference type="ARBA" id="ARBA00004429"/>
    </source>
</evidence>
<evidence type="ECO:0000259" key="15">
    <source>
        <dbReference type="Pfam" id="PF18075"/>
    </source>
</evidence>
<evidence type="ECO:0000256" key="9">
    <source>
        <dbReference type="ARBA" id="ARBA00022989"/>
    </source>
</evidence>
<keyword evidence="11 12" id="KW-0131">Cell cycle</keyword>
<gene>
    <name evidence="16" type="ORF">Thini_1604</name>
</gene>
<feature type="transmembrane region" description="Helical" evidence="13">
    <location>
        <begin position="45"/>
        <end position="68"/>
    </location>
</feature>
<dbReference type="RefSeq" id="WP_002708139.1">
    <property type="nucleotide sequence ID" value="NZ_JH651384.1"/>
</dbReference>
<evidence type="ECO:0000256" key="10">
    <source>
        <dbReference type="ARBA" id="ARBA00023136"/>
    </source>
</evidence>
<dbReference type="PIRSF" id="PIRSF003097">
    <property type="entry name" value="FtsX"/>
    <property type="match status" value="1"/>
</dbReference>
<dbReference type="PANTHER" id="PTHR47755:SF1">
    <property type="entry name" value="CELL DIVISION PROTEIN FTSX"/>
    <property type="match status" value="1"/>
</dbReference>
<dbReference type="EMBL" id="JH651384">
    <property type="protein sequence ID" value="EIJ34198.1"/>
    <property type="molecule type" value="Genomic_DNA"/>
</dbReference>
<evidence type="ECO:0000256" key="8">
    <source>
        <dbReference type="ARBA" id="ARBA00022692"/>
    </source>
</evidence>
<comment type="subcellular location">
    <subcellularLocation>
        <location evidence="1">Cell inner membrane</location>
        <topology evidence="1">Multi-pass membrane protein</topology>
    </subcellularLocation>
</comment>
<keyword evidence="5 12" id="KW-1003">Cell membrane</keyword>
<name>A0A656HBJ1_THINJ</name>
<dbReference type="Pfam" id="PF02687">
    <property type="entry name" value="FtsX"/>
    <property type="match status" value="1"/>
</dbReference>
<dbReference type="InterPro" id="IPR004513">
    <property type="entry name" value="FtsX"/>
</dbReference>
<evidence type="ECO:0000256" key="4">
    <source>
        <dbReference type="ARBA" id="ARBA00021907"/>
    </source>
</evidence>
<evidence type="ECO:0000259" key="14">
    <source>
        <dbReference type="Pfam" id="PF02687"/>
    </source>
</evidence>
<dbReference type="Proteomes" id="UP000005317">
    <property type="component" value="Unassembled WGS sequence"/>
</dbReference>
<evidence type="ECO:0000256" key="3">
    <source>
        <dbReference type="ARBA" id="ARBA00011160"/>
    </source>
</evidence>
<keyword evidence="8 13" id="KW-0812">Transmembrane</keyword>
<dbReference type="InterPro" id="IPR003838">
    <property type="entry name" value="ABC3_permease_C"/>
</dbReference>
<evidence type="ECO:0000256" key="7">
    <source>
        <dbReference type="ARBA" id="ARBA00022618"/>
    </source>
</evidence>
<proteinExistence type="inferred from homology"/>
<evidence type="ECO:0000313" key="17">
    <source>
        <dbReference type="Proteomes" id="UP000005317"/>
    </source>
</evidence>
<feature type="transmembrane region" description="Helical" evidence="13">
    <location>
        <begin position="295"/>
        <end position="317"/>
    </location>
</feature>
<keyword evidence="7 12" id="KW-0132">Cell division</keyword>
<evidence type="ECO:0000256" key="12">
    <source>
        <dbReference type="PIRNR" id="PIRNR003097"/>
    </source>
</evidence>
<evidence type="ECO:0000256" key="5">
    <source>
        <dbReference type="ARBA" id="ARBA00022475"/>
    </source>
</evidence>
<dbReference type="InterPro" id="IPR047590">
    <property type="entry name" value="FtsX_proteobact-type"/>
</dbReference>
<sequence>MANTSNKKAAPKRNVSSSAHPFSAWLNQQMGAIKFSMERLWFNPVSTWITLAAIAIALSLPTSLHLLLKNMQTLTDDKREVPTITLFLKQPVSEQQAKDRAELLSELPEIDKVRVVTRDEAMADFRKITGFAQTLETLDENPLPHVLIITPKLGLLDDLDMDVDNFSKKLKAYPEVDDVQIDVEWVQRLRAILRIAERIVLVVSILLGLTVLLVVGNTIRLDIENRKDEIRVTRLIGATNAYIRRPFIYNGIWLGLFGGVLSLVIVHVALLFLVEPVTKLANLYGSTFTLSGVDVFMTLQILLASSILGIIGSWLAVGRYLWQSDDGVA</sequence>
<dbReference type="AlphaFoldDB" id="A0A656HBJ1"/>
<evidence type="ECO:0000256" key="2">
    <source>
        <dbReference type="ARBA" id="ARBA00007379"/>
    </source>
</evidence>
<feature type="transmembrane region" description="Helical" evidence="13">
    <location>
        <begin position="199"/>
        <end position="219"/>
    </location>
</feature>
<comment type="similarity">
    <text evidence="2 12">Belongs to the ABC-4 integral membrane protein family. FtsX subfamily.</text>
</comment>
<organism evidence="16 17">
    <name type="scientific">Thiothrix nivea (strain ATCC 35100 / DSM 5205 / JP2)</name>
    <dbReference type="NCBI Taxonomy" id="870187"/>
    <lineage>
        <taxon>Bacteria</taxon>
        <taxon>Pseudomonadati</taxon>
        <taxon>Pseudomonadota</taxon>
        <taxon>Gammaproteobacteria</taxon>
        <taxon>Thiotrichales</taxon>
        <taxon>Thiotrichaceae</taxon>
        <taxon>Thiothrix</taxon>
    </lineage>
</organism>
<dbReference type="Pfam" id="PF18075">
    <property type="entry name" value="FtsX_ECD"/>
    <property type="match status" value="1"/>
</dbReference>
<dbReference type="GO" id="GO:0051301">
    <property type="term" value="P:cell division"/>
    <property type="evidence" value="ECO:0007669"/>
    <property type="project" value="UniProtKB-KW"/>
</dbReference>
<comment type="subunit">
    <text evidence="3">Forms a membrane-associated complex with FtsE.</text>
</comment>
<dbReference type="InterPro" id="IPR040690">
    <property type="entry name" value="FtsX_ECD"/>
</dbReference>
<dbReference type="GO" id="GO:0032153">
    <property type="term" value="C:cell division site"/>
    <property type="evidence" value="ECO:0007669"/>
    <property type="project" value="TreeGrafter"/>
</dbReference>
<comment type="function">
    <text evidence="12">Part of the ABC transporter FtsEX involved in cellular division.</text>
</comment>
<accession>A0A656HBJ1</accession>
<protein>
    <recommendedName>
        <fullName evidence="4 12">Cell division protein FtsX</fullName>
    </recommendedName>
</protein>
<dbReference type="NCBIfam" id="TIGR00439">
    <property type="entry name" value="FtsX_Gneg"/>
    <property type="match status" value="1"/>
</dbReference>
<evidence type="ECO:0000256" key="11">
    <source>
        <dbReference type="ARBA" id="ARBA00023306"/>
    </source>
</evidence>
<dbReference type="Gene3D" id="3.30.70.3040">
    <property type="match status" value="1"/>
</dbReference>